<dbReference type="Gene3D" id="3.40.50.410">
    <property type="entry name" value="von Willebrand factor, type A domain"/>
    <property type="match status" value="2"/>
</dbReference>
<evidence type="ECO:0000256" key="2">
    <source>
        <dbReference type="SAM" id="Phobius"/>
    </source>
</evidence>
<dbReference type="SUPFAM" id="SSF53300">
    <property type="entry name" value="vWA-like"/>
    <property type="match status" value="1"/>
</dbReference>
<keyword evidence="2" id="KW-1133">Transmembrane helix</keyword>
<proteinExistence type="predicted"/>
<dbReference type="RefSeq" id="WP_188080873.1">
    <property type="nucleotide sequence ID" value="NZ_JACIEU010000002.1"/>
</dbReference>
<dbReference type="InterPro" id="IPR002035">
    <property type="entry name" value="VWF_A"/>
</dbReference>
<evidence type="ECO:0000256" key="1">
    <source>
        <dbReference type="SAM" id="MobiDB-lite"/>
    </source>
</evidence>
<dbReference type="AlphaFoldDB" id="A0A7W6LP84"/>
<feature type="region of interest" description="Disordered" evidence="1">
    <location>
        <begin position="260"/>
        <end position="281"/>
    </location>
</feature>
<protein>
    <submittedName>
        <fullName evidence="4">Flp pilus assembly protein TadG</fullName>
    </submittedName>
</protein>
<evidence type="ECO:0000313" key="4">
    <source>
        <dbReference type="EMBL" id="MBB4146786.1"/>
    </source>
</evidence>
<organism evidence="4 5">
    <name type="scientific">Sphingobium scionense</name>
    <dbReference type="NCBI Taxonomy" id="1404341"/>
    <lineage>
        <taxon>Bacteria</taxon>
        <taxon>Pseudomonadati</taxon>
        <taxon>Pseudomonadota</taxon>
        <taxon>Alphaproteobacteria</taxon>
        <taxon>Sphingomonadales</taxon>
        <taxon>Sphingomonadaceae</taxon>
        <taxon>Sphingobium</taxon>
    </lineage>
</organism>
<sequence length="643" mass="68423">MGKQIKRAMTFLGRLRRNQAGNTLAMVAAAVIPLAALIGGGVDMSRAYMAKARLQQACDAGALAGRRSMTTSAMTSTDIAEAQKFFNFNFPQNTFQTDSFTPNIRSDPSLTTTVLVSADTRIPTTIMRILGFQYLDLSVSCSSKFDIGNTDVMLVLDTTGSMSSNISDGAGGTTTRIAALRQAVRAFYDTLGPGNTNTGRVRYGFMPYASNVNVGRLLPTTALVGGTAGDAWGYNSRQMTYYNDTPASTSTCYRGYKSSGSNSCRTGSNGPTNAQSDSSNGDLATCRSWAQATTSISGNYPNTITRITYSAYSWDGVTPFPSSGNNNKKCVRQEVTTTHTSNVTGGTGNTSLDKWSYNKINLTVSDYVRGTAIPNPAYNDGTTSTWGGCIEEPDTINTINSSTSSSSVPTGANDLNIDLIPDSNATRWRPFWPDVSWYRTSTPATSPYWSSWGGDQAACPAAARPLAEYTSRDAAPSNDPSATSFNAYVNSLEPWGFTNHTTGMVWGARMMSPNGIFAANNGAAPNGFTISRHVIFMTDGAMTAADGNYDGWGINRLDGRLAPTGTSTDDLVTIQNKRFSIACEAAKRRGITIWVIVFASASNATLNSCASSTDHVAVSTNAAALTTQFTTIAQNIGGLRLSQ</sequence>
<dbReference type="InterPro" id="IPR036465">
    <property type="entry name" value="vWFA_dom_sf"/>
</dbReference>
<feature type="domain" description="VWFA" evidence="3">
    <location>
        <begin position="151"/>
        <end position="213"/>
    </location>
</feature>
<dbReference type="InterPro" id="IPR028087">
    <property type="entry name" value="Tad_N"/>
</dbReference>
<comment type="caution">
    <text evidence="4">The sequence shown here is derived from an EMBL/GenBank/DDBJ whole genome shotgun (WGS) entry which is preliminary data.</text>
</comment>
<reference evidence="4 5" key="1">
    <citation type="submission" date="2020-08" db="EMBL/GenBank/DDBJ databases">
        <title>Genomic Encyclopedia of Type Strains, Phase IV (KMG-IV): sequencing the most valuable type-strain genomes for metagenomic binning, comparative biology and taxonomic classification.</title>
        <authorList>
            <person name="Goeker M."/>
        </authorList>
    </citation>
    <scope>NUCLEOTIDE SEQUENCE [LARGE SCALE GENOMIC DNA]</scope>
    <source>
        <strain evidence="4 5">DSM 19371</strain>
    </source>
</reference>
<keyword evidence="2" id="KW-0812">Transmembrane</keyword>
<dbReference type="EMBL" id="JACIEU010000002">
    <property type="protein sequence ID" value="MBB4146786.1"/>
    <property type="molecule type" value="Genomic_DNA"/>
</dbReference>
<keyword evidence="2" id="KW-0472">Membrane</keyword>
<evidence type="ECO:0000259" key="3">
    <source>
        <dbReference type="PROSITE" id="PS50234"/>
    </source>
</evidence>
<evidence type="ECO:0000313" key="5">
    <source>
        <dbReference type="Proteomes" id="UP000590524"/>
    </source>
</evidence>
<dbReference type="PROSITE" id="PS50234">
    <property type="entry name" value="VWFA"/>
    <property type="match status" value="1"/>
</dbReference>
<feature type="transmembrane region" description="Helical" evidence="2">
    <location>
        <begin position="21"/>
        <end position="42"/>
    </location>
</feature>
<dbReference type="Proteomes" id="UP000590524">
    <property type="component" value="Unassembled WGS sequence"/>
</dbReference>
<accession>A0A7W6LP84</accession>
<dbReference type="Pfam" id="PF13400">
    <property type="entry name" value="Tad"/>
    <property type="match status" value="1"/>
</dbReference>
<name>A0A7W6LP84_9SPHN</name>
<keyword evidence="5" id="KW-1185">Reference proteome</keyword>
<gene>
    <name evidence="4" type="ORF">GGQ90_000541</name>
</gene>